<evidence type="ECO:0000256" key="4">
    <source>
        <dbReference type="ARBA" id="ARBA00022679"/>
    </source>
</evidence>
<keyword evidence="9" id="KW-1185">Reference proteome</keyword>
<gene>
    <name evidence="8" type="primary">AVEN_261790_1</name>
    <name evidence="8" type="ORF">TNCT_52931</name>
</gene>
<dbReference type="PANTHER" id="PTHR20856">
    <property type="entry name" value="DNA-DIRECTED RNA POLYMERASE I SUBUNIT 2"/>
    <property type="match status" value="1"/>
</dbReference>
<dbReference type="GO" id="GO:0003677">
    <property type="term" value="F:DNA binding"/>
    <property type="evidence" value="ECO:0007669"/>
    <property type="project" value="InterPro"/>
</dbReference>
<dbReference type="InterPro" id="IPR007121">
    <property type="entry name" value="RNA_pol_bsu_CS"/>
</dbReference>
<keyword evidence="5" id="KW-0548">Nucleotidyltransferase</keyword>
<dbReference type="Gene3D" id="2.40.270.10">
    <property type="entry name" value="DNA-directed RNA polymerase, subunit 2, domain 6"/>
    <property type="match status" value="1"/>
</dbReference>
<dbReference type="GO" id="GO:0000428">
    <property type="term" value="C:DNA-directed RNA polymerase complex"/>
    <property type="evidence" value="ECO:0007669"/>
    <property type="project" value="UniProtKB-KW"/>
</dbReference>
<dbReference type="EMBL" id="BMAO01033211">
    <property type="protein sequence ID" value="GFQ87846.1"/>
    <property type="molecule type" value="Genomic_DNA"/>
</dbReference>
<accession>A0A8X6KXF8</accession>
<sequence>MPPLNVPLMFEPILGNYDAHIRNFIHFLDTRVDCMLIYDGPLDIHQHIRERTLYALSVQHRPTKKILRNVYPIMLGSQIDLAIRHLQVCSFEADIPTVSNASFQEVDIGRGFFIICGFLRHLPYFFTNDSTHTHMVQKKMVRVFTYDALDRGKELSYYVADCPPKQRGDMVVVGNDGSESTEQVDFFFDHCPYRTDAAAYMAQVYQQNRFDIDSLVNKIVVSPGHLFTKLFVKYLYAPLRKGNWSLIKSKTALVVKSIETGCLLHVLSRKTVYFKEGKSAGKMTVTPHESHREIGSNGEVFVEKTIGCYREVNMQTYPLNPYLSYLIVRQMSNKVKHNSVPSFHDSYLGFLCILGCFETKNVGRTTMMVRNTVVSTCDALDPVFHDAQRDALWTWLQLEPDSHIHPHYFVVINEACVPVTVACFQRIQLEALKQQFQQVECFTESNFMYIRYKVGLLFKRLPGTDVWVTPKDMMFWARKLLQIHTMEELIDRFGYDFITSFHVDLNPLFMHNAFPKNTLAFNALKNAVLATDARYAHYFMDSLSAYARQLTPYHQIVQEPVQDGISPHFALRVPHVVVSYMSFLGCTQEDGIVCRQDVNAFDCCRFYTIRIKIKADGLVMFHPVQGDADETSLVGTVVHFGETLLQLEPFSIHVRTVPIKDQVIQLHFNKPPFRVIQHYLSAHTLSICLEQDHWASTGDKLCSFHGQKGVLRLMKTLPLLDERIQPDLLVNPYSLFRMTPGQILEGVTRGEGRDAQTVRNTDGQIVPDAKAFYAKTFYFPIAYWSSEHFYAPSECTMDKILHQAVKGRSRGGGMRLGNMELFNGLRGNGLAACFEEKFFEHGDRIPNEHNPTISLPKSVELVKEDARFFKCHLKYQANSSVIMRK</sequence>
<proteinExistence type="inferred from homology"/>
<dbReference type="AlphaFoldDB" id="A0A8X6KXF8"/>
<dbReference type="GO" id="GO:0006351">
    <property type="term" value="P:DNA-templated transcription"/>
    <property type="evidence" value="ECO:0007669"/>
    <property type="project" value="InterPro"/>
</dbReference>
<reference evidence="8" key="1">
    <citation type="submission" date="2020-07" db="EMBL/GenBank/DDBJ databases">
        <title>Multicomponent nature underlies the extraordinary mechanical properties of spider dragline silk.</title>
        <authorList>
            <person name="Kono N."/>
            <person name="Nakamura H."/>
            <person name="Mori M."/>
            <person name="Yoshida Y."/>
            <person name="Ohtoshi R."/>
            <person name="Malay A.D."/>
            <person name="Moran D.A.P."/>
            <person name="Tomita M."/>
            <person name="Numata K."/>
            <person name="Arakawa K."/>
        </authorList>
    </citation>
    <scope>NUCLEOTIDE SEQUENCE</scope>
</reference>
<name>A0A8X6KXF8_TRICU</name>
<feature type="domain" description="DNA-directed RNA polymerase subunit 2 hybrid-binding" evidence="7">
    <location>
        <begin position="685"/>
        <end position="768"/>
    </location>
</feature>
<dbReference type="InterPro" id="IPR007120">
    <property type="entry name" value="DNA-dir_RNAP_su2_dom"/>
</dbReference>
<comment type="caution">
    <text evidence="8">The sequence shown here is derived from an EMBL/GenBank/DDBJ whole genome shotgun (WGS) entry which is preliminary data.</text>
</comment>
<evidence type="ECO:0000256" key="1">
    <source>
        <dbReference type="ARBA" id="ARBA00006835"/>
    </source>
</evidence>
<keyword evidence="6" id="KW-0804">Transcription</keyword>
<dbReference type="OrthoDB" id="6427652at2759"/>
<dbReference type="EC" id="2.7.7.6" evidence="2"/>
<evidence type="ECO:0000313" key="8">
    <source>
        <dbReference type="EMBL" id="GFQ87846.1"/>
    </source>
</evidence>
<comment type="similarity">
    <text evidence="1">Belongs to the RNA polymerase beta chain family.</text>
</comment>
<keyword evidence="4" id="KW-0808">Transferase</keyword>
<dbReference type="InterPro" id="IPR015712">
    <property type="entry name" value="DNA-dir_RNA_pol_su2"/>
</dbReference>
<evidence type="ECO:0000256" key="2">
    <source>
        <dbReference type="ARBA" id="ARBA00012418"/>
    </source>
</evidence>
<dbReference type="InterPro" id="IPR037033">
    <property type="entry name" value="DNA-dir_RNAP_su2_hyb_sf"/>
</dbReference>
<dbReference type="Pfam" id="PF00562">
    <property type="entry name" value="RNA_pol_Rpb2_6"/>
    <property type="match status" value="1"/>
</dbReference>
<dbReference type="GO" id="GO:0032549">
    <property type="term" value="F:ribonucleoside binding"/>
    <property type="evidence" value="ECO:0007669"/>
    <property type="project" value="InterPro"/>
</dbReference>
<evidence type="ECO:0000259" key="7">
    <source>
        <dbReference type="Pfam" id="PF00562"/>
    </source>
</evidence>
<evidence type="ECO:0000256" key="6">
    <source>
        <dbReference type="ARBA" id="ARBA00023163"/>
    </source>
</evidence>
<dbReference type="Proteomes" id="UP000887116">
    <property type="component" value="Unassembled WGS sequence"/>
</dbReference>
<keyword evidence="3" id="KW-0240">DNA-directed RNA polymerase</keyword>
<organism evidence="8 9">
    <name type="scientific">Trichonephila clavata</name>
    <name type="common">Joro spider</name>
    <name type="synonym">Nephila clavata</name>
    <dbReference type="NCBI Taxonomy" id="2740835"/>
    <lineage>
        <taxon>Eukaryota</taxon>
        <taxon>Metazoa</taxon>
        <taxon>Ecdysozoa</taxon>
        <taxon>Arthropoda</taxon>
        <taxon>Chelicerata</taxon>
        <taxon>Arachnida</taxon>
        <taxon>Araneae</taxon>
        <taxon>Araneomorphae</taxon>
        <taxon>Entelegynae</taxon>
        <taxon>Araneoidea</taxon>
        <taxon>Nephilidae</taxon>
        <taxon>Trichonephila</taxon>
    </lineage>
</organism>
<dbReference type="PROSITE" id="PS01166">
    <property type="entry name" value="RNA_POL_BETA"/>
    <property type="match status" value="1"/>
</dbReference>
<evidence type="ECO:0000313" key="9">
    <source>
        <dbReference type="Proteomes" id="UP000887116"/>
    </source>
</evidence>
<dbReference type="GO" id="GO:0003899">
    <property type="term" value="F:DNA-directed RNA polymerase activity"/>
    <property type="evidence" value="ECO:0007669"/>
    <property type="project" value="UniProtKB-EC"/>
</dbReference>
<dbReference type="Gene3D" id="3.90.1800.10">
    <property type="entry name" value="RNA polymerase alpha subunit dimerisation domain"/>
    <property type="match status" value="1"/>
</dbReference>
<evidence type="ECO:0000256" key="5">
    <source>
        <dbReference type="ARBA" id="ARBA00022695"/>
    </source>
</evidence>
<dbReference type="SUPFAM" id="SSF64484">
    <property type="entry name" value="beta and beta-prime subunits of DNA dependent RNA-polymerase"/>
    <property type="match status" value="1"/>
</dbReference>
<protein>
    <recommendedName>
        <fullName evidence="2">DNA-directed RNA polymerase</fullName>
        <ecNumber evidence="2">2.7.7.6</ecNumber>
    </recommendedName>
</protein>
<evidence type="ECO:0000256" key="3">
    <source>
        <dbReference type="ARBA" id="ARBA00022478"/>
    </source>
</evidence>